<gene>
    <name evidence="1" type="ORF">C2H86_28455</name>
</gene>
<evidence type="ECO:0000313" key="2">
    <source>
        <dbReference type="Proteomes" id="UP000464480"/>
    </source>
</evidence>
<dbReference type="AlphaFoldDB" id="A0A6I7EQL1"/>
<protein>
    <submittedName>
        <fullName evidence="1">Uncharacterized protein</fullName>
    </submittedName>
</protein>
<evidence type="ECO:0000313" key="1">
    <source>
        <dbReference type="EMBL" id="QHW08380.1"/>
    </source>
</evidence>
<name>A0A6I7EQL1_PSEPU</name>
<accession>A0A6I7EQL1</accession>
<dbReference type="RefSeq" id="WP_159412178.1">
    <property type="nucleotide sequence ID" value="NZ_CP026115.2"/>
</dbReference>
<dbReference type="EMBL" id="CP026115">
    <property type="protein sequence ID" value="QHW08380.1"/>
    <property type="molecule type" value="Genomic_DNA"/>
</dbReference>
<organism evidence="1 2">
    <name type="scientific">Pseudomonas putida</name>
    <name type="common">Arthrobacter siderocapsulatus</name>
    <dbReference type="NCBI Taxonomy" id="303"/>
    <lineage>
        <taxon>Bacteria</taxon>
        <taxon>Pseudomonadati</taxon>
        <taxon>Pseudomonadota</taxon>
        <taxon>Gammaproteobacteria</taxon>
        <taxon>Pseudomonadales</taxon>
        <taxon>Pseudomonadaceae</taxon>
        <taxon>Pseudomonas</taxon>
    </lineage>
</organism>
<sequence>MAWVFGGAEDGSDGLFGGAVRRTIREIGDCGGEFADYCRLTSDVSETTVTAATGTQPEACAGSTVMKKLPKNAAASGLVADTSKSTRSLY</sequence>
<proteinExistence type="predicted"/>
<reference evidence="1 2" key="1">
    <citation type="submission" date="2020-02" db="EMBL/GenBank/DDBJ databases">
        <title>Pseudomonas Putida W5 Complete Genome Assembly.</title>
        <authorList>
            <person name="Yuan Z.-C."/>
            <person name="Shaw G.A."/>
            <person name="Cusano A.D."/>
            <person name="Caddey B.J."/>
            <person name="Weselowski B.J."/>
        </authorList>
    </citation>
    <scope>NUCLEOTIDE SEQUENCE [LARGE SCALE GENOMIC DNA]</scope>
    <source>
        <strain evidence="1 2">W5</strain>
    </source>
</reference>
<dbReference type="Proteomes" id="UP000464480">
    <property type="component" value="Chromosome"/>
</dbReference>